<name>A0ABR8TNS3_9PSED</name>
<evidence type="ECO:0000313" key="2">
    <source>
        <dbReference type="Proteomes" id="UP000611945"/>
    </source>
</evidence>
<dbReference type="RefSeq" id="WP_251836185.1">
    <property type="nucleotide sequence ID" value="NZ_JACSQG010000004.1"/>
</dbReference>
<dbReference type="Pfam" id="PF13489">
    <property type="entry name" value="Methyltransf_23"/>
    <property type="match status" value="1"/>
</dbReference>
<proteinExistence type="predicted"/>
<dbReference type="InterPro" id="IPR029063">
    <property type="entry name" value="SAM-dependent_MTases_sf"/>
</dbReference>
<dbReference type="GO" id="GO:0032259">
    <property type="term" value="P:methylation"/>
    <property type="evidence" value="ECO:0007669"/>
    <property type="project" value="UniProtKB-KW"/>
</dbReference>
<organism evidence="1 2">
    <name type="scientific">Serpens gallinarum</name>
    <dbReference type="NCBI Taxonomy" id="2763075"/>
    <lineage>
        <taxon>Bacteria</taxon>
        <taxon>Pseudomonadati</taxon>
        <taxon>Pseudomonadota</taxon>
        <taxon>Gammaproteobacteria</taxon>
        <taxon>Pseudomonadales</taxon>
        <taxon>Pseudomonadaceae</taxon>
        <taxon>Pseudomonas</taxon>
    </lineage>
</organism>
<dbReference type="GO" id="GO:0008168">
    <property type="term" value="F:methyltransferase activity"/>
    <property type="evidence" value="ECO:0007669"/>
    <property type="project" value="UniProtKB-KW"/>
</dbReference>
<keyword evidence="2" id="KW-1185">Reference proteome</keyword>
<dbReference type="CDD" id="cd02440">
    <property type="entry name" value="AdoMet_MTases"/>
    <property type="match status" value="1"/>
</dbReference>
<evidence type="ECO:0000313" key="1">
    <source>
        <dbReference type="EMBL" id="MBD7977407.1"/>
    </source>
</evidence>
<dbReference type="EMBL" id="JACSQG010000004">
    <property type="protein sequence ID" value="MBD7977407.1"/>
    <property type="molecule type" value="Genomic_DNA"/>
</dbReference>
<comment type="caution">
    <text evidence="1">The sequence shown here is derived from an EMBL/GenBank/DDBJ whole genome shotgun (WGS) entry which is preliminary data.</text>
</comment>
<keyword evidence="1" id="KW-0489">Methyltransferase</keyword>
<dbReference type="PANTHER" id="PTHR43861">
    <property type="entry name" value="TRANS-ACONITATE 2-METHYLTRANSFERASE-RELATED"/>
    <property type="match status" value="1"/>
</dbReference>
<protein>
    <submittedName>
        <fullName evidence="1">Class I SAM-dependent methyltransferase</fullName>
    </submittedName>
</protein>
<dbReference type="Proteomes" id="UP000611945">
    <property type="component" value="Unassembled WGS sequence"/>
</dbReference>
<dbReference type="Gene3D" id="3.40.50.150">
    <property type="entry name" value="Vaccinia Virus protein VP39"/>
    <property type="match status" value="1"/>
</dbReference>
<sequence length="277" mass="30888">MLQRLKRLISAKEASSTLLVPAPVVQEPDNSLNDPTLTDACLSGWFRRETGELFEGFPINAEDSVLDIGCGDGPFASFCAERGAEVIFADIDAGKVAAVESLLKGSPARAIQPLVTDANPIPLPNDRVNKVIAMEVLEHVADPAQFMRELVRVAKPGAQFLITVPDPLGESVQKKLAPAAYFEHPNHIRVFQREEFTRLVEEAGLIIERRADYGFYWSIWWFFFWACKQDLSPPWHPLLESWTATWNLLLSTPDGPRIKKALDEAMPKSQAIIARKP</sequence>
<keyword evidence="1" id="KW-0808">Transferase</keyword>
<dbReference type="SUPFAM" id="SSF53335">
    <property type="entry name" value="S-adenosyl-L-methionine-dependent methyltransferases"/>
    <property type="match status" value="1"/>
</dbReference>
<accession>A0ABR8TNS3</accession>
<reference evidence="1 2" key="1">
    <citation type="submission" date="2020-08" db="EMBL/GenBank/DDBJ databases">
        <title>A Genomic Blueprint of the Chicken Gut Microbiome.</title>
        <authorList>
            <person name="Gilroy R."/>
            <person name="Ravi A."/>
            <person name="Getino M."/>
            <person name="Pursley I."/>
            <person name="Horton D.L."/>
            <person name="Alikhan N.-F."/>
            <person name="Baker D."/>
            <person name="Gharbi K."/>
            <person name="Hall N."/>
            <person name="Watson M."/>
            <person name="Adriaenssens E.M."/>
            <person name="Foster-Nyarko E."/>
            <person name="Jarju S."/>
            <person name="Secka A."/>
            <person name="Antonio M."/>
            <person name="Oren A."/>
            <person name="Chaudhuri R."/>
            <person name="La Ragione R.M."/>
            <person name="Hildebrand F."/>
            <person name="Pallen M.J."/>
        </authorList>
    </citation>
    <scope>NUCLEOTIDE SEQUENCE [LARGE SCALE GENOMIC DNA]</scope>
    <source>
        <strain evidence="1 2">Sa2CUA2</strain>
    </source>
</reference>
<gene>
    <name evidence="1" type="ORF">H9642_09405</name>
</gene>